<dbReference type="Pfam" id="PF00512">
    <property type="entry name" value="HisKA"/>
    <property type="match status" value="1"/>
</dbReference>
<evidence type="ECO:0000259" key="8">
    <source>
        <dbReference type="PROSITE" id="PS50109"/>
    </source>
</evidence>
<dbReference type="Pfam" id="PF00072">
    <property type="entry name" value="Response_reg"/>
    <property type="match status" value="1"/>
</dbReference>
<evidence type="ECO:0000313" key="10">
    <source>
        <dbReference type="EMBL" id="MBR8828993.1"/>
    </source>
</evidence>
<keyword evidence="4" id="KW-0808">Transferase</keyword>
<feature type="domain" description="Histidine kinase" evidence="8">
    <location>
        <begin position="149"/>
        <end position="363"/>
    </location>
</feature>
<dbReference type="CDD" id="cd00082">
    <property type="entry name" value="HisKA"/>
    <property type="match status" value="1"/>
</dbReference>
<dbReference type="FunFam" id="3.30.565.10:FF:000006">
    <property type="entry name" value="Sensor histidine kinase WalK"/>
    <property type="match status" value="1"/>
</dbReference>
<dbReference type="Gene3D" id="3.30.565.10">
    <property type="entry name" value="Histidine kinase-like ATPase, C-terminal domain"/>
    <property type="match status" value="1"/>
</dbReference>
<evidence type="ECO:0000256" key="6">
    <source>
        <dbReference type="ARBA" id="ARBA00023012"/>
    </source>
</evidence>
<dbReference type="AlphaFoldDB" id="A0A941GWK1"/>
<keyword evidence="5" id="KW-0418">Kinase</keyword>
<keyword evidence="6" id="KW-0902">Two-component regulatory system</keyword>
<dbReference type="CDD" id="cd00075">
    <property type="entry name" value="HATPase"/>
    <property type="match status" value="1"/>
</dbReference>
<dbReference type="SMART" id="SM00387">
    <property type="entry name" value="HATPase_c"/>
    <property type="match status" value="1"/>
</dbReference>
<feature type="domain" description="Response regulatory" evidence="9">
    <location>
        <begin position="5"/>
        <end position="120"/>
    </location>
</feature>
<dbReference type="InterPro" id="IPR036097">
    <property type="entry name" value="HisK_dim/P_sf"/>
</dbReference>
<dbReference type="Gene3D" id="3.40.50.2300">
    <property type="match status" value="1"/>
</dbReference>
<sequence>MAEIKILVVEDELIAAESLALDLKRLGYKVVGIVDSGEKAINKSDQTKPDLVLMDIMLKGEVNGIAAAEEIYHQFKIPVVYLTAYADANTLAQAKNSSPYGYLVKPYKAVELNTTIQIAFQKYQEEQEIQEKLAQEKNNNLLKSRALAVASHDLRNPLTNILGYSELLRDYGDRFAPEKRNEYFDWIKYSVNHMTECLEDLLLISKAEEGKLVCEPEMLDIVDFCRQILAEFKPSLSENHRLSFVCQHESYLASLDKKLLRHILSNLIANAIKYSPAGGKIILNLSCQKDQLSCQIQDEGIGMPLAYQAKIFQIFERADNVGSIKGNGLGLSIVKKAVDLHGGTLAFKSQENVGTTFTFTIPT</sequence>
<dbReference type="SUPFAM" id="SSF47384">
    <property type="entry name" value="Homodimeric domain of signal transducing histidine kinase"/>
    <property type="match status" value="1"/>
</dbReference>
<dbReference type="PANTHER" id="PTHR43711">
    <property type="entry name" value="TWO-COMPONENT HISTIDINE KINASE"/>
    <property type="match status" value="1"/>
</dbReference>
<dbReference type="InterPro" id="IPR036890">
    <property type="entry name" value="HATPase_C_sf"/>
</dbReference>
<dbReference type="SMART" id="SM00448">
    <property type="entry name" value="REC"/>
    <property type="match status" value="1"/>
</dbReference>
<evidence type="ECO:0000256" key="5">
    <source>
        <dbReference type="ARBA" id="ARBA00022777"/>
    </source>
</evidence>
<dbReference type="CDD" id="cd17534">
    <property type="entry name" value="REC_DC-like"/>
    <property type="match status" value="1"/>
</dbReference>
<feature type="modified residue" description="4-aspartylphosphate" evidence="7">
    <location>
        <position position="55"/>
    </location>
</feature>
<dbReference type="InterPro" id="IPR004358">
    <property type="entry name" value="Sig_transdc_His_kin-like_C"/>
</dbReference>
<dbReference type="InterPro" id="IPR001789">
    <property type="entry name" value="Sig_transdc_resp-reg_receiver"/>
</dbReference>
<dbReference type="Gene3D" id="1.10.287.130">
    <property type="match status" value="1"/>
</dbReference>
<comment type="caution">
    <text evidence="10">The sequence shown here is derived from an EMBL/GenBank/DDBJ whole genome shotgun (WGS) entry which is preliminary data.</text>
</comment>
<dbReference type="Proteomes" id="UP000767446">
    <property type="component" value="Unassembled WGS sequence"/>
</dbReference>
<gene>
    <name evidence="10" type="ORF">DSM107014_14025</name>
</gene>
<dbReference type="SUPFAM" id="SSF52172">
    <property type="entry name" value="CheY-like"/>
    <property type="match status" value="1"/>
</dbReference>
<dbReference type="Pfam" id="PF02518">
    <property type="entry name" value="HATPase_c"/>
    <property type="match status" value="1"/>
</dbReference>
<proteinExistence type="predicted"/>
<dbReference type="InterPro" id="IPR003594">
    <property type="entry name" value="HATPase_dom"/>
</dbReference>
<comment type="catalytic activity">
    <reaction evidence="1">
        <text>ATP + protein L-histidine = ADP + protein N-phospho-L-histidine.</text>
        <dbReference type="EC" id="2.7.13.3"/>
    </reaction>
</comment>
<dbReference type="PANTHER" id="PTHR43711:SF26">
    <property type="entry name" value="SENSOR HISTIDINE KINASE RCSC"/>
    <property type="match status" value="1"/>
</dbReference>
<accession>A0A941GWK1</accession>
<dbReference type="EC" id="2.7.13.3" evidence="2"/>
<evidence type="ECO:0000256" key="4">
    <source>
        <dbReference type="ARBA" id="ARBA00022679"/>
    </source>
</evidence>
<name>A0A941GWK1_9CHRO</name>
<evidence type="ECO:0000256" key="3">
    <source>
        <dbReference type="ARBA" id="ARBA00022553"/>
    </source>
</evidence>
<dbReference type="GO" id="GO:0000155">
    <property type="term" value="F:phosphorelay sensor kinase activity"/>
    <property type="evidence" value="ECO:0007669"/>
    <property type="project" value="InterPro"/>
</dbReference>
<dbReference type="InterPro" id="IPR050736">
    <property type="entry name" value="Sensor_HK_Regulatory"/>
</dbReference>
<dbReference type="InterPro" id="IPR005467">
    <property type="entry name" value="His_kinase_dom"/>
</dbReference>
<protein>
    <recommendedName>
        <fullName evidence="2">histidine kinase</fullName>
        <ecNumber evidence="2">2.7.13.3</ecNumber>
    </recommendedName>
</protein>
<dbReference type="InterPro" id="IPR003661">
    <property type="entry name" value="HisK_dim/P_dom"/>
</dbReference>
<evidence type="ECO:0000256" key="1">
    <source>
        <dbReference type="ARBA" id="ARBA00000085"/>
    </source>
</evidence>
<dbReference type="PROSITE" id="PS50110">
    <property type="entry name" value="RESPONSE_REGULATORY"/>
    <property type="match status" value="1"/>
</dbReference>
<organism evidence="10 11">
    <name type="scientific">Gomphosphaeria aponina SAG 52.96 = DSM 107014</name>
    <dbReference type="NCBI Taxonomy" id="1521640"/>
    <lineage>
        <taxon>Bacteria</taxon>
        <taxon>Bacillati</taxon>
        <taxon>Cyanobacteriota</taxon>
        <taxon>Cyanophyceae</taxon>
        <taxon>Oscillatoriophycideae</taxon>
        <taxon>Chroococcales</taxon>
        <taxon>Gomphosphaeriaceae</taxon>
        <taxon>Gomphosphaeria</taxon>
    </lineage>
</organism>
<evidence type="ECO:0000256" key="2">
    <source>
        <dbReference type="ARBA" id="ARBA00012438"/>
    </source>
</evidence>
<dbReference type="InterPro" id="IPR011006">
    <property type="entry name" value="CheY-like_superfamily"/>
</dbReference>
<dbReference type="EMBL" id="JADQBC010000100">
    <property type="protein sequence ID" value="MBR8828993.1"/>
    <property type="molecule type" value="Genomic_DNA"/>
</dbReference>
<dbReference type="SUPFAM" id="SSF55874">
    <property type="entry name" value="ATPase domain of HSP90 chaperone/DNA topoisomerase II/histidine kinase"/>
    <property type="match status" value="1"/>
</dbReference>
<reference evidence="10" key="1">
    <citation type="submission" date="2021-02" db="EMBL/GenBank/DDBJ databases">
        <title>Metagenome analyses of Stigonema ocellatum DSM 106950, Chlorogloea purpurea SAG 13.99 and Gomphosphaeria aponina DSM 107014.</title>
        <authorList>
            <person name="Marter P."/>
            <person name="Huang S."/>
        </authorList>
    </citation>
    <scope>NUCLEOTIDE SEQUENCE</scope>
    <source>
        <strain evidence="10">JP213</strain>
    </source>
</reference>
<evidence type="ECO:0000313" key="11">
    <source>
        <dbReference type="Proteomes" id="UP000767446"/>
    </source>
</evidence>
<evidence type="ECO:0000256" key="7">
    <source>
        <dbReference type="PROSITE-ProRule" id="PRU00169"/>
    </source>
</evidence>
<dbReference type="PRINTS" id="PR00344">
    <property type="entry name" value="BCTRLSENSOR"/>
</dbReference>
<dbReference type="SMART" id="SM00388">
    <property type="entry name" value="HisKA"/>
    <property type="match status" value="1"/>
</dbReference>
<keyword evidence="3 7" id="KW-0597">Phosphoprotein</keyword>
<evidence type="ECO:0000259" key="9">
    <source>
        <dbReference type="PROSITE" id="PS50110"/>
    </source>
</evidence>
<dbReference type="PROSITE" id="PS50109">
    <property type="entry name" value="HIS_KIN"/>
    <property type="match status" value="1"/>
</dbReference>